<evidence type="ECO:0000256" key="2">
    <source>
        <dbReference type="ARBA" id="ARBA00006576"/>
    </source>
</evidence>
<feature type="active site" description="Proton donor" evidence="6">
    <location>
        <position position="95"/>
    </location>
</feature>
<comment type="similarity">
    <text evidence="2">Belongs to the cytidine and deoxycytidylate deaminase family.</text>
</comment>
<dbReference type="EC" id="3.5.4.12" evidence="9"/>
<protein>
    <submittedName>
        <fullName evidence="9">dCMP deaminase @ Late competence protein ComEB</fullName>
        <ecNumber evidence="9">3.5.4.12</ecNumber>
    </submittedName>
</protein>
<dbReference type="PROSITE" id="PS51747">
    <property type="entry name" value="CYT_DCMP_DEAMINASES_2"/>
    <property type="match status" value="1"/>
</dbReference>
<feature type="binding site" evidence="7">
    <location>
        <position position="124"/>
    </location>
    <ligand>
        <name>Zn(2+)</name>
        <dbReference type="ChEBI" id="CHEBI:29105"/>
        <note>catalytic</note>
    </ligand>
</feature>
<dbReference type="InterPro" id="IPR016192">
    <property type="entry name" value="APOBEC/CMP_deaminase_Zn-bd"/>
</dbReference>
<dbReference type="SUPFAM" id="SSF53927">
    <property type="entry name" value="Cytidine deaminase-like"/>
    <property type="match status" value="1"/>
</dbReference>
<dbReference type="GO" id="GO:0005737">
    <property type="term" value="C:cytoplasm"/>
    <property type="evidence" value="ECO:0007669"/>
    <property type="project" value="TreeGrafter"/>
</dbReference>
<feature type="domain" description="CMP/dCMP-type deaminase" evidence="8">
    <location>
        <begin position="24"/>
        <end position="151"/>
    </location>
</feature>
<comment type="cofactor">
    <cofactor evidence="1 7">
        <name>Zn(2+)</name>
        <dbReference type="ChEBI" id="CHEBI:29105"/>
    </cofactor>
</comment>
<evidence type="ECO:0000256" key="3">
    <source>
        <dbReference type="ARBA" id="ARBA00022723"/>
    </source>
</evidence>
<dbReference type="GO" id="GO:0008270">
    <property type="term" value="F:zinc ion binding"/>
    <property type="evidence" value="ECO:0007669"/>
    <property type="project" value="InterPro"/>
</dbReference>
<dbReference type="Pfam" id="PF00383">
    <property type="entry name" value="dCMP_cyt_deam_1"/>
    <property type="match status" value="1"/>
</dbReference>
<dbReference type="GO" id="GO:0004132">
    <property type="term" value="F:dCMP deaminase activity"/>
    <property type="evidence" value="ECO:0007669"/>
    <property type="project" value="UniProtKB-EC"/>
</dbReference>
<feature type="binding site" evidence="7">
    <location>
        <position position="121"/>
    </location>
    <ligand>
        <name>Zn(2+)</name>
        <dbReference type="ChEBI" id="CHEBI:29105"/>
        <note>catalytic</note>
    </ligand>
</feature>
<dbReference type="InterPro" id="IPR035105">
    <property type="entry name" value="Deoxycytidylate_deaminase_dom"/>
</dbReference>
<dbReference type="InterPro" id="IPR016473">
    <property type="entry name" value="dCMP_deaminase"/>
</dbReference>
<evidence type="ECO:0000256" key="6">
    <source>
        <dbReference type="PIRSR" id="PIRSR006019-1"/>
    </source>
</evidence>
<keyword evidence="3 7" id="KW-0479">Metal-binding</keyword>
<evidence type="ECO:0000256" key="5">
    <source>
        <dbReference type="ARBA" id="ARBA00022833"/>
    </source>
</evidence>
<dbReference type="EMBL" id="CADCVE010000001">
    <property type="protein sequence ID" value="CAA9434339.1"/>
    <property type="molecule type" value="Genomic_DNA"/>
</dbReference>
<dbReference type="InterPro" id="IPR015517">
    <property type="entry name" value="dCMP_deaminase-rel"/>
</dbReference>
<dbReference type="CDD" id="cd01286">
    <property type="entry name" value="deoxycytidylate_deaminase"/>
    <property type="match status" value="1"/>
</dbReference>
<accession>A0A6J4Q590</accession>
<keyword evidence="5 7" id="KW-0862">Zinc</keyword>
<dbReference type="PANTHER" id="PTHR11086">
    <property type="entry name" value="DEOXYCYTIDYLATE DEAMINASE-RELATED"/>
    <property type="match status" value="1"/>
</dbReference>
<dbReference type="InterPro" id="IPR002125">
    <property type="entry name" value="CMP_dCMP_dom"/>
</dbReference>
<dbReference type="AlphaFoldDB" id="A0A6J4Q590"/>
<evidence type="ECO:0000313" key="9">
    <source>
        <dbReference type="EMBL" id="CAA9434339.1"/>
    </source>
</evidence>
<keyword evidence="4 9" id="KW-0378">Hydrolase</keyword>
<dbReference type="PIRSF" id="PIRSF006019">
    <property type="entry name" value="dCMP_deaminase"/>
    <property type="match status" value="1"/>
</dbReference>
<evidence type="ECO:0000256" key="1">
    <source>
        <dbReference type="ARBA" id="ARBA00001947"/>
    </source>
</evidence>
<dbReference type="Gene3D" id="3.40.140.10">
    <property type="entry name" value="Cytidine Deaminase, domain 2"/>
    <property type="match status" value="1"/>
</dbReference>
<evidence type="ECO:0000256" key="4">
    <source>
        <dbReference type="ARBA" id="ARBA00022801"/>
    </source>
</evidence>
<sequence length="170" mass="18798">MERFKDPAVDTSGEHTALKKARPSWDEYFMRIAHEVATRSTCPRLAVGAVVVRDKRILTTGYNGSPSGMPHCEDVGCLIRIVDGRESCQRTLHAEQNAIIQAAYHGVSVRDSVLYCTHQPCLLCTKMIMNAGIEEVRYVVGYPDPLAMQLADDGGLNVVQLCHQASRIEP</sequence>
<evidence type="ECO:0000256" key="7">
    <source>
        <dbReference type="PIRSR" id="PIRSR006019-2"/>
    </source>
</evidence>
<dbReference type="InterPro" id="IPR016193">
    <property type="entry name" value="Cytidine_deaminase-like"/>
</dbReference>
<dbReference type="GO" id="GO:0006220">
    <property type="term" value="P:pyrimidine nucleotide metabolic process"/>
    <property type="evidence" value="ECO:0007669"/>
    <property type="project" value="InterPro"/>
</dbReference>
<feature type="binding site" evidence="7">
    <location>
        <position position="93"/>
    </location>
    <ligand>
        <name>Zn(2+)</name>
        <dbReference type="ChEBI" id="CHEBI:29105"/>
        <note>catalytic</note>
    </ligand>
</feature>
<dbReference type="PROSITE" id="PS00903">
    <property type="entry name" value="CYT_DCMP_DEAMINASES_1"/>
    <property type="match status" value="1"/>
</dbReference>
<gene>
    <name evidence="9" type="ORF">AVDCRST_MAG28-1696</name>
</gene>
<proteinExistence type="inferred from homology"/>
<name>A0A6J4Q590_9ACTN</name>
<evidence type="ECO:0000259" key="8">
    <source>
        <dbReference type="PROSITE" id="PS51747"/>
    </source>
</evidence>
<organism evidence="9">
    <name type="scientific">uncultured Rubrobacteraceae bacterium</name>
    <dbReference type="NCBI Taxonomy" id="349277"/>
    <lineage>
        <taxon>Bacteria</taxon>
        <taxon>Bacillati</taxon>
        <taxon>Actinomycetota</taxon>
        <taxon>Rubrobacteria</taxon>
        <taxon>Rubrobacterales</taxon>
        <taxon>Rubrobacteraceae</taxon>
        <taxon>environmental samples</taxon>
    </lineage>
</organism>
<dbReference type="PANTHER" id="PTHR11086:SF18">
    <property type="entry name" value="DEOXYCYTIDYLATE DEAMINASE"/>
    <property type="match status" value="1"/>
</dbReference>
<reference evidence="9" key="1">
    <citation type="submission" date="2020-02" db="EMBL/GenBank/DDBJ databases">
        <authorList>
            <person name="Meier V. D."/>
        </authorList>
    </citation>
    <scope>NUCLEOTIDE SEQUENCE</scope>
    <source>
        <strain evidence="9">AVDCRST_MAG28</strain>
    </source>
</reference>